<feature type="region of interest" description="Disordered" evidence="1">
    <location>
        <begin position="87"/>
        <end position="106"/>
    </location>
</feature>
<protein>
    <submittedName>
        <fullName evidence="2">Uncharacterized protein</fullName>
    </submittedName>
</protein>
<dbReference type="AlphaFoldDB" id="A0A7W9V159"/>
<dbReference type="EMBL" id="JACHJL010000017">
    <property type="protein sequence ID" value="MBB5938612.1"/>
    <property type="molecule type" value="Genomic_DNA"/>
</dbReference>
<proteinExistence type="predicted"/>
<keyword evidence="3" id="KW-1185">Reference proteome</keyword>
<dbReference type="Proteomes" id="UP000588098">
    <property type="component" value="Unassembled WGS sequence"/>
</dbReference>
<gene>
    <name evidence="2" type="ORF">FHS42_005701</name>
</gene>
<evidence type="ECO:0000256" key="1">
    <source>
        <dbReference type="SAM" id="MobiDB-lite"/>
    </source>
</evidence>
<organism evidence="2 3">
    <name type="scientific">Streptomyces zagrosensis</name>
    <dbReference type="NCBI Taxonomy" id="1042984"/>
    <lineage>
        <taxon>Bacteria</taxon>
        <taxon>Bacillati</taxon>
        <taxon>Actinomycetota</taxon>
        <taxon>Actinomycetes</taxon>
        <taxon>Kitasatosporales</taxon>
        <taxon>Streptomycetaceae</taxon>
        <taxon>Streptomyces</taxon>
    </lineage>
</organism>
<name>A0A7W9V159_9ACTN</name>
<comment type="caution">
    <text evidence="2">The sequence shown here is derived from an EMBL/GenBank/DDBJ whole genome shotgun (WGS) entry which is preliminary data.</text>
</comment>
<sequence>MRPPAADLALWAGDLLGVPIDGEGFAVEDAALAGLANTSDPDRSDQADTVLAGDLLLERDGEVAAVDEVLLRQLNSYLCANWVPVRDEPDSGSSVARTKLATRPNS</sequence>
<evidence type="ECO:0000313" key="2">
    <source>
        <dbReference type="EMBL" id="MBB5938612.1"/>
    </source>
</evidence>
<accession>A0A7W9V159</accession>
<reference evidence="2 3" key="1">
    <citation type="submission" date="2020-08" db="EMBL/GenBank/DDBJ databases">
        <title>Genomic Encyclopedia of Type Strains, Phase III (KMG-III): the genomes of soil and plant-associated and newly described type strains.</title>
        <authorList>
            <person name="Whitman W."/>
        </authorList>
    </citation>
    <scope>NUCLEOTIDE SEQUENCE [LARGE SCALE GENOMIC DNA]</scope>
    <source>
        <strain evidence="2 3">CECT 8305</strain>
    </source>
</reference>
<evidence type="ECO:0000313" key="3">
    <source>
        <dbReference type="Proteomes" id="UP000588098"/>
    </source>
</evidence>